<organism evidence="5 6">
    <name type="scientific">Rhipicephalus sanguineus</name>
    <name type="common">Brown dog tick</name>
    <name type="synonym">Ixodes sanguineus</name>
    <dbReference type="NCBI Taxonomy" id="34632"/>
    <lineage>
        <taxon>Eukaryota</taxon>
        <taxon>Metazoa</taxon>
        <taxon>Ecdysozoa</taxon>
        <taxon>Arthropoda</taxon>
        <taxon>Chelicerata</taxon>
        <taxon>Arachnida</taxon>
        <taxon>Acari</taxon>
        <taxon>Parasitiformes</taxon>
        <taxon>Ixodida</taxon>
        <taxon>Ixodoidea</taxon>
        <taxon>Ixodidae</taxon>
        <taxon>Rhipicephalinae</taxon>
        <taxon>Rhipicephalus</taxon>
        <taxon>Rhipicephalus</taxon>
    </lineage>
</organism>
<evidence type="ECO:0000256" key="2">
    <source>
        <dbReference type="SAM" id="MobiDB-lite"/>
    </source>
</evidence>
<reference evidence="5" key="2">
    <citation type="submission" date="2021-09" db="EMBL/GenBank/DDBJ databases">
        <authorList>
            <person name="Jia N."/>
            <person name="Wang J."/>
            <person name="Shi W."/>
            <person name="Du L."/>
            <person name="Sun Y."/>
            <person name="Zhan W."/>
            <person name="Jiang J."/>
            <person name="Wang Q."/>
            <person name="Zhang B."/>
            <person name="Ji P."/>
            <person name="Sakyi L.B."/>
            <person name="Cui X."/>
            <person name="Yuan T."/>
            <person name="Jiang B."/>
            <person name="Yang W."/>
            <person name="Lam T.T.-Y."/>
            <person name="Chang Q."/>
            <person name="Ding S."/>
            <person name="Wang X."/>
            <person name="Zhu J."/>
            <person name="Ruan X."/>
            <person name="Zhao L."/>
            <person name="Wei J."/>
            <person name="Que T."/>
            <person name="Du C."/>
            <person name="Cheng J."/>
            <person name="Dai P."/>
            <person name="Han X."/>
            <person name="Huang E."/>
            <person name="Gao Y."/>
            <person name="Liu J."/>
            <person name="Shao H."/>
            <person name="Ye R."/>
            <person name="Li L."/>
            <person name="Wei W."/>
            <person name="Wang X."/>
            <person name="Wang C."/>
            <person name="Huo Q."/>
            <person name="Li W."/>
            <person name="Guo W."/>
            <person name="Chen H."/>
            <person name="Chen S."/>
            <person name="Zhou L."/>
            <person name="Zhou L."/>
            <person name="Ni X."/>
            <person name="Tian J."/>
            <person name="Zhou Y."/>
            <person name="Sheng Y."/>
            <person name="Liu T."/>
            <person name="Pan Y."/>
            <person name="Xia L."/>
            <person name="Li J."/>
            <person name="Zhao F."/>
            <person name="Cao W."/>
        </authorList>
    </citation>
    <scope>NUCLEOTIDE SEQUENCE</scope>
    <source>
        <strain evidence="5">Rsan-2018</strain>
        <tissue evidence="5">Larvae</tissue>
    </source>
</reference>
<dbReference type="InterPro" id="IPR019356">
    <property type="entry name" value="Menorin_dom"/>
</dbReference>
<protein>
    <recommendedName>
        <fullName evidence="4">Menorin-like domain-containing protein</fullName>
    </recommendedName>
</protein>
<feature type="chain" id="PRO_5039590252" description="Menorin-like domain-containing protein" evidence="3">
    <location>
        <begin position="46"/>
        <end position="167"/>
    </location>
</feature>
<proteinExistence type="inferred from homology"/>
<evidence type="ECO:0000256" key="1">
    <source>
        <dbReference type="ARBA" id="ARBA00044953"/>
    </source>
</evidence>
<dbReference type="PANTHER" id="PTHR21184:SF6">
    <property type="entry name" value="CONSERVED PLASMA MEMBRANE PROTEIN"/>
    <property type="match status" value="1"/>
</dbReference>
<feature type="region of interest" description="Disordered" evidence="2">
    <location>
        <begin position="46"/>
        <end position="69"/>
    </location>
</feature>
<comment type="similarity">
    <text evidence="1">Belongs to the menorin family.</text>
</comment>
<sequence length="167" mass="17907">MTPTSAVSVVTASPHGIMCCRPIVAVLLFTLFAVLACAPAHAAAAASPQHADSQPTTTSPQASKFTRWSRATNTRERLSAALSGDQPVFIEADVVLNNGIPVLEPPRGRLWDVTLNELLYQVTQKPKRVTLKLNMRSTEVLPEAFGVLMVALTEVSLLPFPSKDGTT</sequence>
<feature type="compositionally biased region" description="Polar residues" evidence="2">
    <location>
        <begin position="55"/>
        <end position="69"/>
    </location>
</feature>
<gene>
    <name evidence="5" type="ORF">HPB52_007655</name>
</gene>
<dbReference type="Proteomes" id="UP000821837">
    <property type="component" value="Unassembled WGS sequence"/>
</dbReference>
<dbReference type="EMBL" id="JABSTV010001250">
    <property type="protein sequence ID" value="KAH7956243.1"/>
    <property type="molecule type" value="Genomic_DNA"/>
</dbReference>
<name>A0A9D4SY12_RHISA</name>
<evidence type="ECO:0000259" key="4">
    <source>
        <dbReference type="Pfam" id="PF10223"/>
    </source>
</evidence>
<accession>A0A9D4SY12</accession>
<evidence type="ECO:0000313" key="5">
    <source>
        <dbReference type="EMBL" id="KAH7956243.1"/>
    </source>
</evidence>
<dbReference type="VEuPathDB" id="VectorBase:RSAN_035485"/>
<keyword evidence="6" id="KW-1185">Reference proteome</keyword>
<dbReference type="Pfam" id="PF10223">
    <property type="entry name" value="Menorin_N"/>
    <property type="match status" value="1"/>
</dbReference>
<feature type="signal peptide" evidence="3">
    <location>
        <begin position="1"/>
        <end position="45"/>
    </location>
</feature>
<keyword evidence="3" id="KW-0732">Signal</keyword>
<evidence type="ECO:0000256" key="3">
    <source>
        <dbReference type="SAM" id="SignalP"/>
    </source>
</evidence>
<dbReference type="AlphaFoldDB" id="A0A9D4SY12"/>
<dbReference type="GO" id="GO:0005615">
    <property type="term" value="C:extracellular space"/>
    <property type="evidence" value="ECO:0007669"/>
    <property type="project" value="TreeGrafter"/>
</dbReference>
<comment type="caution">
    <text evidence="5">The sequence shown here is derived from an EMBL/GenBank/DDBJ whole genome shotgun (WGS) entry which is preliminary data.</text>
</comment>
<evidence type="ECO:0000313" key="6">
    <source>
        <dbReference type="Proteomes" id="UP000821837"/>
    </source>
</evidence>
<reference evidence="5" key="1">
    <citation type="journal article" date="2020" name="Cell">
        <title>Large-Scale Comparative Analyses of Tick Genomes Elucidate Their Genetic Diversity and Vector Capacities.</title>
        <authorList>
            <consortium name="Tick Genome and Microbiome Consortium (TIGMIC)"/>
            <person name="Jia N."/>
            <person name="Wang J."/>
            <person name="Shi W."/>
            <person name="Du L."/>
            <person name="Sun Y."/>
            <person name="Zhan W."/>
            <person name="Jiang J.F."/>
            <person name="Wang Q."/>
            <person name="Zhang B."/>
            <person name="Ji P."/>
            <person name="Bell-Sakyi L."/>
            <person name="Cui X.M."/>
            <person name="Yuan T.T."/>
            <person name="Jiang B.G."/>
            <person name="Yang W.F."/>
            <person name="Lam T.T."/>
            <person name="Chang Q.C."/>
            <person name="Ding S.J."/>
            <person name="Wang X.J."/>
            <person name="Zhu J.G."/>
            <person name="Ruan X.D."/>
            <person name="Zhao L."/>
            <person name="Wei J.T."/>
            <person name="Ye R.Z."/>
            <person name="Que T.C."/>
            <person name="Du C.H."/>
            <person name="Zhou Y.H."/>
            <person name="Cheng J.X."/>
            <person name="Dai P.F."/>
            <person name="Guo W.B."/>
            <person name="Han X.H."/>
            <person name="Huang E.J."/>
            <person name="Li L.F."/>
            <person name="Wei W."/>
            <person name="Gao Y.C."/>
            <person name="Liu J.Z."/>
            <person name="Shao H.Z."/>
            <person name="Wang X."/>
            <person name="Wang C.C."/>
            <person name="Yang T.C."/>
            <person name="Huo Q.B."/>
            <person name="Li W."/>
            <person name="Chen H.Y."/>
            <person name="Chen S.E."/>
            <person name="Zhou L.G."/>
            <person name="Ni X.B."/>
            <person name="Tian J.H."/>
            <person name="Sheng Y."/>
            <person name="Liu T."/>
            <person name="Pan Y.S."/>
            <person name="Xia L.Y."/>
            <person name="Li J."/>
            <person name="Zhao F."/>
            <person name="Cao W.C."/>
        </authorList>
    </citation>
    <scope>NUCLEOTIDE SEQUENCE</scope>
    <source>
        <strain evidence="5">Rsan-2018</strain>
    </source>
</reference>
<dbReference type="PANTHER" id="PTHR21184">
    <property type="entry name" value="MENORIN (DENDRITIC BRANCHING PROTEIN)"/>
    <property type="match status" value="1"/>
</dbReference>
<feature type="domain" description="Menorin-like" evidence="4">
    <location>
        <begin position="67"/>
        <end position="153"/>
    </location>
</feature>